<accession>A0A328ENF4</accession>
<organism evidence="1 2">
    <name type="scientific">Dehalococcoides mccartyi</name>
    <dbReference type="NCBI Taxonomy" id="61435"/>
    <lineage>
        <taxon>Bacteria</taxon>
        <taxon>Bacillati</taxon>
        <taxon>Chloroflexota</taxon>
        <taxon>Dehalococcoidia</taxon>
        <taxon>Dehalococcoidales</taxon>
        <taxon>Dehalococcoidaceae</taxon>
        <taxon>Dehalococcoides</taxon>
    </lineage>
</organism>
<proteinExistence type="predicted"/>
<comment type="caution">
    <text evidence="1">The sequence shown here is derived from an EMBL/GenBank/DDBJ whole genome shotgun (WGS) entry which is preliminary data.</text>
</comment>
<gene>
    <name evidence="1" type="ORF">C1G87_1473</name>
</gene>
<reference evidence="1 2" key="1">
    <citation type="submission" date="2018-05" db="EMBL/GenBank/DDBJ databases">
        <title>Draft genome sequences of Dehalococcoides mccartyi strains RC and KS.</title>
        <authorList>
            <person name="Higgins S.A."/>
            <person name="Padilla-Crespo E."/>
            <person name="Loeffler F.E."/>
        </authorList>
    </citation>
    <scope>NUCLEOTIDE SEQUENCE [LARGE SCALE GENOMIC DNA]</scope>
    <source>
        <strain evidence="1 2">RC</strain>
    </source>
</reference>
<sequence>MRYWEEKPNFSSQKCVYRAKKGGGDRHKYLFAGSNFPTQTRK</sequence>
<dbReference type="Proteomes" id="UP000249146">
    <property type="component" value="Unassembled WGS sequence"/>
</dbReference>
<evidence type="ECO:0000313" key="2">
    <source>
        <dbReference type="Proteomes" id="UP000249146"/>
    </source>
</evidence>
<name>A0A328ENF4_9CHLR</name>
<dbReference type="EMBL" id="QGLC01000018">
    <property type="protein sequence ID" value="RAL68989.1"/>
    <property type="molecule type" value="Genomic_DNA"/>
</dbReference>
<protein>
    <submittedName>
        <fullName evidence="1">Uncharacterized protein</fullName>
    </submittedName>
</protein>
<dbReference type="AlphaFoldDB" id="A0A328ENF4"/>
<evidence type="ECO:0000313" key="1">
    <source>
        <dbReference type="EMBL" id="RAL68989.1"/>
    </source>
</evidence>